<comment type="caution">
    <text evidence="11">The sequence shown here is derived from an EMBL/GenBank/DDBJ whole genome shotgun (WGS) entry which is preliminary data.</text>
</comment>
<comment type="subunit">
    <text evidence="9">Homohexamer.</text>
</comment>
<dbReference type="PRINTS" id="PR01020">
    <property type="entry name" value="LPSBIOSNTHSS"/>
</dbReference>
<comment type="subcellular location">
    <subcellularLocation>
        <location evidence="9">Cytoplasm</location>
    </subcellularLocation>
</comment>
<dbReference type="HAMAP" id="MF_00151">
    <property type="entry name" value="PPAT_bact"/>
    <property type="match status" value="1"/>
</dbReference>
<dbReference type="GO" id="GO:0004595">
    <property type="term" value="F:pantetheine-phosphate adenylyltransferase activity"/>
    <property type="evidence" value="ECO:0007669"/>
    <property type="project" value="UniProtKB-UniRule"/>
</dbReference>
<feature type="binding site" evidence="9">
    <location>
        <begin position="14"/>
        <end position="15"/>
    </location>
    <ligand>
        <name>ATP</name>
        <dbReference type="ChEBI" id="CHEBI:30616"/>
    </ligand>
</feature>
<gene>
    <name evidence="9" type="primary">coaD</name>
    <name evidence="11" type="ORF">ENV75_03565</name>
</gene>
<dbReference type="GO" id="GO:0015937">
    <property type="term" value="P:coenzyme A biosynthetic process"/>
    <property type="evidence" value="ECO:0007669"/>
    <property type="project" value="UniProtKB-UniRule"/>
</dbReference>
<feature type="binding site" evidence="9">
    <location>
        <position position="104"/>
    </location>
    <ligand>
        <name>ATP</name>
        <dbReference type="ChEBI" id="CHEBI:30616"/>
    </ligand>
</feature>
<evidence type="ECO:0000256" key="7">
    <source>
        <dbReference type="ARBA" id="ARBA00022993"/>
    </source>
</evidence>
<dbReference type="PANTHER" id="PTHR21342:SF1">
    <property type="entry name" value="PHOSPHOPANTETHEINE ADENYLYLTRANSFERASE"/>
    <property type="match status" value="1"/>
</dbReference>
<comment type="caution">
    <text evidence="9">Lacks conserved residue(s) required for the propagation of feature annotation.</text>
</comment>
<feature type="site" description="Transition state stabilizer" evidence="9">
    <location>
        <position position="22"/>
    </location>
</feature>
<accession>A0A7C4AJD4</accession>
<dbReference type="AlphaFoldDB" id="A0A7C4AJD4"/>
<dbReference type="CDD" id="cd02163">
    <property type="entry name" value="PPAT"/>
    <property type="match status" value="1"/>
</dbReference>
<evidence type="ECO:0000256" key="1">
    <source>
        <dbReference type="ARBA" id="ARBA00022490"/>
    </source>
</evidence>
<name>A0A7C4AJD4_9BACT</name>
<evidence type="ECO:0000256" key="2">
    <source>
        <dbReference type="ARBA" id="ARBA00022679"/>
    </source>
</evidence>
<dbReference type="Pfam" id="PF01467">
    <property type="entry name" value="CTP_transf_like"/>
    <property type="match status" value="1"/>
</dbReference>
<evidence type="ECO:0000313" key="11">
    <source>
        <dbReference type="EMBL" id="HGG99516.1"/>
    </source>
</evidence>
<sequence>MKKEGLRVGVYPGTFDPITNGHLDVIKRALKIFDELIIAVAVSSYRKKLLFTVEERVDFIRETTKGLKNLKIEVFDGLLADFIKQKKATAIIRGLRAVSDFEFEFQLAHANRRIFKEAETVFLMPSEEYSFLSSSLVKEIAYFGGSVKNLVPPFVEAALKKKFQK</sequence>
<keyword evidence="3 9" id="KW-0548">Nucleotidyltransferase</keyword>
<evidence type="ECO:0000259" key="10">
    <source>
        <dbReference type="Pfam" id="PF01467"/>
    </source>
</evidence>
<dbReference type="EC" id="2.7.7.3" evidence="9"/>
<reference evidence="11" key="1">
    <citation type="journal article" date="2020" name="mSystems">
        <title>Genome- and Community-Level Interaction Insights into Carbon Utilization and Element Cycling Functions of Hydrothermarchaeota in Hydrothermal Sediment.</title>
        <authorList>
            <person name="Zhou Z."/>
            <person name="Liu Y."/>
            <person name="Xu W."/>
            <person name="Pan J."/>
            <person name="Luo Z.H."/>
            <person name="Li M."/>
        </authorList>
    </citation>
    <scope>NUCLEOTIDE SEQUENCE [LARGE SCALE GENOMIC DNA]</scope>
    <source>
        <strain evidence="11">SpSt-788</strain>
    </source>
</reference>
<comment type="pathway">
    <text evidence="9">Cofactor biosynthesis; coenzyme A biosynthesis; CoA from (R)-pantothenate: step 4/5.</text>
</comment>
<evidence type="ECO:0000256" key="9">
    <source>
        <dbReference type="HAMAP-Rule" id="MF_00151"/>
    </source>
</evidence>
<evidence type="ECO:0000256" key="8">
    <source>
        <dbReference type="ARBA" id="ARBA00029346"/>
    </source>
</evidence>
<feature type="binding site" evidence="9">
    <location>
        <position position="22"/>
    </location>
    <ligand>
        <name>ATP</name>
        <dbReference type="ChEBI" id="CHEBI:30616"/>
    </ligand>
</feature>
<comment type="function">
    <text evidence="9">Reversibly transfers an adenylyl group from ATP to 4'-phosphopantetheine, yielding dephospho-CoA (dPCoA) and pyrophosphate.</text>
</comment>
<keyword evidence="4 9" id="KW-0547">Nucleotide-binding</keyword>
<organism evidence="11">
    <name type="scientific">Thermodesulfovibrio aggregans</name>
    <dbReference type="NCBI Taxonomy" id="86166"/>
    <lineage>
        <taxon>Bacteria</taxon>
        <taxon>Pseudomonadati</taxon>
        <taxon>Nitrospirota</taxon>
        <taxon>Thermodesulfovibrionia</taxon>
        <taxon>Thermodesulfovibrionales</taxon>
        <taxon>Thermodesulfovibrionaceae</taxon>
        <taxon>Thermodesulfovibrio</taxon>
    </lineage>
</organism>
<dbReference type="UniPathway" id="UPA00241">
    <property type="reaction ID" value="UER00355"/>
</dbReference>
<feature type="binding site" evidence="9">
    <location>
        <begin position="129"/>
        <end position="135"/>
    </location>
    <ligand>
        <name>ATP</name>
        <dbReference type="ChEBI" id="CHEBI:30616"/>
    </ligand>
</feature>
<dbReference type="InterPro" id="IPR001980">
    <property type="entry name" value="PPAT"/>
</dbReference>
<feature type="binding site" evidence="9">
    <location>
        <position position="93"/>
    </location>
    <ligand>
        <name>substrate</name>
    </ligand>
</feature>
<dbReference type="NCBIfam" id="TIGR01510">
    <property type="entry name" value="coaD_prev_kdtB"/>
    <property type="match status" value="1"/>
</dbReference>
<dbReference type="EMBL" id="DTHO01000036">
    <property type="protein sequence ID" value="HGG99516.1"/>
    <property type="molecule type" value="Genomic_DNA"/>
</dbReference>
<keyword evidence="5 9" id="KW-0067">ATP-binding</keyword>
<comment type="catalytic activity">
    <reaction evidence="8 9">
        <text>(R)-4'-phosphopantetheine + ATP + H(+) = 3'-dephospho-CoA + diphosphate</text>
        <dbReference type="Rhea" id="RHEA:19801"/>
        <dbReference type="ChEBI" id="CHEBI:15378"/>
        <dbReference type="ChEBI" id="CHEBI:30616"/>
        <dbReference type="ChEBI" id="CHEBI:33019"/>
        <dbReference type="ChEBI" id="CHEBI:57328"/>
        <dbReference type="ChEBI" id="CHEBI:61723"/>
        <dbReference type="EC" id="2.7.7.3"/>
    </reaction>
</comment>
<protein>
    <recommendedName>
        <fullName evidence="9">Phosphopantetheine adenylyltransferase</fullName>
        <ecNumber evidence="9">2.7.7.3</ecNumber>
    </recommendedName>
    <alternativeName>
        <fullName evidence="9">Dephospho-CoA pyrophosphorylase</fullName>
    </alternativeName>
    <alternativeName>
        <fullName evidence="9">Pantetheine-phosphate adenylyltransferase</fullName>
        <shortName evidence="9">PPAT</shortName>
    </alternativeName>
</protein>
<comment type="similarity">
    <text evidence="9">Belongs to the bacterial CoaD family.</text>
</comment>
<dbReference type="GO" id="GO:0005737">
    <property type="term" value="C:cytoplasm"/>
    <property type="evidence" value="ECO:0007669"/>
    <property type="project" value="UniProtKB-SubCell"/>
</dbReference>
<evidence type="ECO:0000256" key="4">
    <source>
        <dbReference type="ARBA" id="ARBA00022741"/>
    </source>
</evidence>
<dbReference type="PANTHER" id="PTHR21342">
    <property type="entry name" value="PHOSPHOPANTETHEINE ADENYLYLTRANSFERASE"/>
    <property type="match status" value="1"/>
</dbReference>
<feature type="domain" description="Cytidyltransferase-like" evidence="10">
    <location>
        <begin position="10"/>
        <end position="139"/>
    </location>
</feature>
<comment type="cofactor">
    <cofactor evidence="9">
        <name>Mg(2+)</name>
        <dbReference type="ChEBI" id="CHEBI:18420"/>
    </cofactor>
</comment>
<feature type="binding site" evidence="9">
    <location>
        <begin position="94"/>
        <end position="96"/>
    </location>
    <ligand>
        <name>ATP</name>
        <dbReference type="ChEBI" id="CHEBI:30616"/>
    </ligand>
</feature>
<proteinExistence type="inferred from homology"/>
<feature type="binding site" evidence="9">
    <location>
        <position position="79"/>
    </location>
    <ligand>
        <name>substrate</name>
    </ligand>
</feature>
<feature type="binding site" evidence="9">
    <location>
        <position position="14"/>
    </location>
    <ligand>
        <name>substrate</name>
    </ligand>
</feature>
<evidence type="ECO:0000256" key="6">
    <source>
        <dbReference type="ARBA" id="ARBA00022842"/>
    </source>
</evidence>
<evidence type="ECO:0000256" key="5">
    <source>
        <dbReference type="ARBA" id="ARBA00022840"/>
    </source>
</evidence>
<evidence type="ECO:0000256" key="3">
    <source>
        <dbReference type="ARBA" id="ARBA00022695"/>
    </source>
</evidence>
<keyword evidence="6 9" id="KW-0460">Magnesium</keyword>
<dbReference type="SUPFAM" id="SSF52374">
    <property type="entry name" value="Nucleotidylyl transferase"/>
    <property type="match status" value="1"/>
</dbReference>
<dbReference type="GO" id="GO:0005524">
    <property type="term" value="F:ATP binding"/>
    <property type="evidence" value="ECO:0007669"/>
    <property type="project" value="UniProtKB-KW"/>
</dbReference>
<keyword evidence="7 9" id="KW-0173">Coenzyme A biosynthesis</keyword>
<keyword evidence="2 9" id="KW-0808">Transferase</keyword>
<dbReference type="NCBIfam" id="TIGR00125">
    <property type="entry name" value="cyt_tran_rel"/>
    <property type="match status" value="1"/>
</dbReference>
<dbReference type="InterPro" id="IPR004821">
    <property type="entry name" value="Cyt_trans-like"/>
</dbReference>
<dbReference type="Gene3D" id="3.40.50.620">
    <property type="entry name" value="HUPs"/>
    <property type="match status" value="1"/>
</dbReference>
<keyword evidence="1 9" id="KW-0963">Cytoplasm</keyword>
<dbReference type="InterPro" id="IPR014729">
    <property type="entry name" value="Rossmann-like_a/b/a_fold"/>
</dbReference>